<proteinExistence type="evidence at protein level"/>
<feature type="binding site" evidence="4">
    <location>
        <position position="321"/>
    </location>
    <ligand>
        <name>heme c</name>
        <dbReference type="ChEBI" id="CHEBI:61717"/>
        <label>1</label>
        <note>covalent</note>
    </ligand>
</feature>
<dbReference type="KEGG" id="tet:TTHERM_00571650"/>
<dbReference type="OrthoDB" id="284301at2759"/>
<keyword evidence="2" id="KW-1185">Reference proteome</keyword>
<dbReference type="OMA" id="DWNTIIS"/>
<reference evidence="3 4" key="3">
    <citation type="journal article" date="2023" name="Nature">
        <title>Structural basis of mitochondrial membrane bending by the I-II-III&lt;sub&gt;2&lt;/sub&gt;-IV&lt;sub&gt;2&lt;/sub&gt; supercomplex.</title>
        <authorList>
            <person name="Muhleip A."/>
            <person name="Flygaard R.K."/>
            <person name="Baradaran R."/>
            <person name="Haapanen O."/>
            <person name="Gruhl T."/>
            <person name="Tobiasson V."/>
            <person name="Marechal A."/>
            <person name="Sharma V."/>
            <person name="Amunts A."/>
        </authorList>
    </citation>
    <scope>STRUCTURE BY ELECTRON MICROSCOPY (3.00 ANGSTROMS)</scope>
</reference>
<evidence type="ECO:0007829" key="4">
    <source>
        <dbReference type="PDB" id="8BQS"/>
    </source>
</evidence>
<dbReference type="HOGENOM" id="CLU_889842_0_0_1"/>
<dbReference type="InterPro" id="IPR036291">
    <property type="entry name" value="NAD(P)-bd_dom_sf"/>
</dbReference>
<accession>Q24I09</accession>
<dbReference type="Gene3D" id="3.40.50.720">
    <property type="entry name" value="NAD(P)-binding Rossmann-like Domain"/>
    <property type="match status" value="1"/>
</dbReference>
<evidence type="ECO:0000313" key="1">
    <source>
        <dbReference type="EMBL" id="EAS07429.1"/>
    </source>
</evidence>
<evidence type="ECO:0007829" key="3">
    <source>
        <dbReference type="PDB" id="8B6G"/>
    </source>
</evidence>
<dbReference type="RefSeq" id="XP_001027671.1">
    <property type="nucleotide sequence ID" value="XM_001027671.3"/>
</dbReference>
<dbReference type="GeneID" id="7823913"/>
<feature type="binding site" evidence="3">
    <location>
        <position position="260"/>
    </location>
    <ligand>
        <name>heme c</name>
        <dbReference type="ChEBI" id="CHEBI:61717"/>
        <label>1</label>
        <note>axial binding residue</note>
    </ligand>
    <ligandPart>
        <name>Fe</name>
        <dbReference type="ChEBI" id="CHEBI:18248"/>
    </ligandPart>
</feature>
<dbReference type="Proteomes" id="UP000009168">
    <property type="component" value="Unassembled WGS sequence"/>
</dbReference>
<feature type="binding site" evidence="5">
    <location>
        <position position="321"/>
    </location>
    <ligand>
        <name>heme c</name>
        <dbReference type="ChEBI" id="CHEBI:61717"/>
        <label>2</label>
        <note>covalent</note>
    </ligand>
</feature>
<dbReference type="eggNOG" id="ENOG502SQ1P">
    <property type="taxonomic scope" value="Eukaryota"/>
</dbReference>
<feature type="binding site" evidence="3 4">
    <location>
        <position position="168"/>
    </location>
    <ligand>
        <name>heme c</name>
        <dbReference type="ChEBI" id="CHEBI:61717"/>
        <label>1</label>
    </ligand>
</feature>
<keyword evidence="3 4" id="KW-0408">Iron</keyword>
<evidence type="ECO:0007829" key="6">
    <source>
        <dbReference type="PDB" id="8GZU"/>
    </source>
</evidence>
<dbReference type="AlphaFoldDB" id="Q24I09"/>
<sequence length="322" mass="36327">MSLLVVSGANKVGQGIIRGLHSSGKYEKIVVADVFPKYYYLERYLRFKDTLTQNKTKLEEVKLTDKTDLESAIKKASHVVYVTHDYYYNVPSKLNLIKHTATLSRSAGVKRLVNVTPVENDHYGESQAVLAATQSENEARVAFPGLVELKTDLTFGQDSTVVSELLTRLAYGKSIYFKPSAHRISPVHTLNVAEATQRILENNSLQNLRYVARGTESFDWNTIISTLAAAIGKNANLNQNPLENIISPLSDNIVSQTVHHHHYLNLTRFINQYQEPKQTEHHELTNLGVNNLVKFSEFYKPNSVSTQDYQIKTGLSHWAHCL</sequence>
<dbReference type="SUPFAM" id="SSF51735">
    <property type="entry name" value="NAD(P)-binding Rossmann-fold domains"/>
    <property type="match status" value="1"/>
</dbReference>
<dbReference type="PDB" id="8GYM">
    <property type="method" value="EM"/>
    <property type="resolution" value="2.96 A"/>
    <property type="chains" value="2E/2e=1-322"/>
</dbReference>
<reference evidence="5 6" key="2">
    <citation type="journal article" date="2023" name="Nat. Commun.">
        <title>Structures of Tetrahymena thermophila respiratory megacomplexes on the tubular mitochondrial cristae.</title>
        <authorList>
            <person name="Han F."/>
            <person name="Hu Y."/>
            <person name="Wu M."/>
            <person name="He Z."/>
            <person name="Tian H."/>
            <person name="Zhou L."/>
        </authorList>
    </citation>
    <scope>STRUCTURE BY ELECTRON MICROSCOPY (2.96 ANGSTROMS) IN COMPLEX WITH HEME C</scope>
</reference>
<feature type="binding site" evidence="5">
    <location>
        <position position="317"/>
    </location>
    <ligand>
        <name>heme c</name>
        <dbReference type="ChEBI" id="CHEBI:61717"/>
        <label>2</label>
        <note>axial binding residue</note>
    </ligand>
    <ligandPart>
        <name>Fe</name>
        <dbReference type="ChEBI" id="CHEBI:18248"/>
    </ligandPart>
</feature>
<dbReference type="EMBL" id="GG662498">
    <property type="protein sequence ID" value="EAS07429.1"/>
    <property type="molecule type" value="Genomic_DNA"/>
</dbReference>
<feature type="binding site" evidence="3 4">
    <location>
        <position position="317"/>
    </location>
    <ligand>
        <name>heme c</name>
        <dbReference type="ChEBI" id="CHEBI:61717"/>
        <label>1</label>
        <note>axial binding residue</note>
    </ligand>
    <ligandPart>
        <name>Fe</name>
        <dbReference type="ChEBI" id="CHEBI:18248"/>
    </ligandPart>
</feature>
<dbReference type="InParanoid" id="Q24I09"/>
<evidence type="ECO:0008006" key="7">
    <source>
        <dbReference type="Google" id="ProtNLM"/>
    </source>
</evidence>
<dbReference type="EMDB" id="EMD-16184"/>
<dbReference type="PDB" id="8BQS">
    <property type="method" value="EM"/>
    <property type="resolution" value="2.90 A"/>
    <property type="chains" value="CE=1-322"/>
</dbReference>
<evidence type="ECO:0007829" key="5">
    <source>
        <dbReference type="PDB" id="8GYM"/>
    </source>
</evidence>
<protein>
    <recommendedName>
        <fullName evidence="7">NmrA-like domain-containing protein</fullName>
    </recommendedName>
</protein>
<feature type="binding site" evidence="5">
    <location>
        <position position="260"/>
    </location>
    <ligand>
        <name>heme c</name>
        <dbReference type="ChEBI" id="CHEBI:61717"/>
        <label>2</label>
        <note>axial binding residue</note>
    </ligand>
    <ligandPart>
        <name>Fe</name>
        <dbReference type="ChEBI" id="CHEBI:18248"/>
    </ligandPart>
</feature>
<keyword evidence="3 4" id="KW-0349">Heme</keyword>
<feature type="binding site" evidence="3 4">
    <location>
        <position position="262"/>
    </location>
    <ligand>
        <name>heme c</name>
        <dbReference type="ChEBI" id="CHEBI:61717"/>
        <label>1</label>
    </ligand>
</feature>
<keyword evidence="3 4" id="KW-0002">3D-structure</keyword>
<feature type="binding site" evidence="5">
    <location>
        <position position="262"/>
    </location>
    <ligand>
        <name>heme c</name>
        <dbReference type="ChEBI" id="CHEBI:61717"/>
        <label>2</label>
    </ligand>
</feature>
<dbReference type="SMR" id="Q24I09"/>
<name>Q24I09_TETTS</name>
<evidence type="ECO:0000313" key="2">
    <source>
        <dbReference type="Proteomes" id="UP000009168"/>
    </source>
</evidence>
<organism evidence="1 2">
    <name type="scientific">Tetrahymena thermophila (strain SB210)</name>
    <dbReference type="NCBI Taxonomy" id="312017"/>
    <lineage>
        <taxon>Eukaryota</taxon>
        <taxon>Sar</taxon>
        <taxon>Alveolata</taxon>
        <taxon>Ciliophora</taxon>
        <taxon>Intramacronucleata</taxon>
        <taxon>Oligohymenophorea</taxon>
        <taxon>Hymenostomatida</taxon>
        <taxon>Tetrahymenina</taxon>
        <taxon>Tetrahymenidae</taxon>
        <taxon>Tetrahymena</taxon>
    </lineage>
</organism>
<dbReference type="EMDB" id="EMD-15866"/>
<gene>
    <name evidence="1" type="ORF">TTHERM_00571650</name>
</gene>
<dbReference type="PDB" id="8GZU">
    <property type="method" value="EM"/>
    <property type="resolution" value="4.18 A"/>
    <property type="chains" value="2E/2e=1-322"/>
</dbReference>
<keyword evidence="3 4" id="KW-0479">Metal-binding</keyword>
<reference evidence="2" key="1">
    <citation type="journal article" date="2006" name="PLoS Biol.">
        <title>Macronuclear genome sequence of the ciliate Tetrahymena thermophila, a model eukaryote.</title>
        <authorList>
            <person name="Eisen J.A."/>
            <person name="Coyne R.S."/>
            <person name="Wu M."/>
            <person name="Wu D."/>
            <person name="Thiagarajan M."/>
            <person name="Wortman J.R."/>
            <person name="Badger J.H."/>
            <person name="Ren Q."/>
            <person name="Amedeo P."/>
            <person name="Jones K.M."/>
            <person name="Tallon L.J."/>
            <person name="Delcher A.L."/>
            <person name="Salzberg S.L."/>
            <person name="Silva J.C."/>
            <person name="Haas B.J."/>
            <person name="Majoros W.H."/>
            <person name="Farzad M."/>
            <person name="Carlton J.M."/>
            <person name="Smith R.K. Jr."/>
            <person name="Garg J."/>
            <person name="Pearlman R.E."/>
            <person name="Karrer K.M."/>
            <person name="Sun L."/>
            <person name="Manning G."/>
            <person name="Elde N.C."/>
            <person name="Turkewitz A.P."/>
            <person name="Asai D.J."/>
            <person name="Wilkes D.E."/>
            <person name="Wang Y."/>
            <person name="Cai H."/>
            <person name="Collins K."/>
            <person name="Stewart B.A."/>
            <person name="Lee S.R."/>
            <person name="Wilamowska K."/>
            <person name="Weinberg Z."/>
            <person name="Ruzzo W.L."/>
            <person name="Wloga D."/>
            <person name="Gaertig J."/>
            <person name="Frankel J."/>
            <person name="Tsao C.-C."/>
            <person name="Gorovsky M.A."/>
            <person name="Keeling P.J."/>
            <person name="Waller R.F."/>
            <person name="Patron N.J."/>
            <person name="Cherry J.M."/>
            <person name="Stover N.A."/>
            <person name="Krieger C.J."/>
            <person name="del Toro C."/>
            <person name="Ryder H.F."/>
            <person name="Williamson S.C."/>
            <person name="Barbeau R.A."/>
            <person name="Hamilton E.P."/>
            <person name="Orias E."/>
        </authorList>
    </citation>
    <scope>NUCLEOTIDE SEQUENCE [LARGE SCALE GENOMIC DNA]</scope>
    <source>
        <strain evidence="2">SB210</strain>
    </source>
</reference>
<dbReference type="PDB" id="8B6G">
    <property type="method" value="EM"/>
    <property type="resolution" value="3.00 A"/>
    <property type="chains" value="CE=1-322"/>
</dbReference>
<dbReference type="EMDB" id="EMD-34373"/>
<dbReference type="EMDB" id="EMD-34403"/>